<evidence type="ECO:0000256" key="2">
    <source>
        <dbReference type="ARBA" id="ARBA00023180"/>
    </source>
</evidence>
<protein>
    <recommendedName>
        <fullName evidence="5">Sphingomyelin phosphodiesterase</fullName>
    </recommendedName>
</protein>
<evidence type="ECO:0000313" key="3">
    <source>
        <dbReference type="EMBL" id="CDW83826.1"/>
    </source>
</evidence>
<dbReference type="PANTHER" id="PTHR10340">
    <property type="entry name" value="SPHINGOMYELIN PHOSPHODIESTERASE"/>
    <property type="match status" value="1"/>
</dbReference>
<dbReference type="SUPFAM" id="SSF56300">
    <property type="entry name" value="Metallo-dependent phosphatases"/>
    <property type="match status" value="1"/>
</dbReference>
<keyword evidence="4" id="KW-1185">Reference proteome</keyword>
<organism evidence="3 4">
    <name type="scientific">Stylonychia lemnae</name>
    <name type="common">Ciliate</name>
    <dbReference type="NCBI Taxonomy" id="5949"/>
    <lineage>
        <taxon>Eukaryota</taxon>
        <taxon>Sar</taxon>
        <taxon>Alveolata</taxon>
        <taxon>Ciliophora</taxon>
        <taxon>Intramacronucleata</taxon>
        <taxon>Spirotrichea</taxon>
        <taxon>Stichotrichia</taxon>
        <taxon>Sporadotrichida</taxon>
        <taxon>Oxytrichidae</taxon>
        <taxon>Stylonychinae</taxon>
        <taxon>Stylonychia</taxon>
    </lineage>
</organism>
<evidence type="ECO:0000256" key="1">
    <source>
        <dbReference type="ARBA" id="ARBA00022801"/>
    </source>
</evidence>
<evidence type="ECO:0000313" key="4">
    <source>
        <dbReference type="Proteomes" id="UP000039865"/>
    </source>
</evidence>
<gene>
    <name evidence="3" type="primary">Contig13912.g14851</name>
    <name evidence="3" type="ORF">STYLEM_12877</name>
</gene>
<name>A0A078APF2_STYLE</name>
<dbReference type="InParanoid" id="A0A078APF2"/>
<keyword evidence="2" id="KW-0325">Glycoprotein</keyword>
<dbReference type="PANTHER" id="PTHR10340:SF57">
    <property type="entry name" value="METALLOPHOS DOMAIN-CONTAINING PROTEIN"/>
    <property type="match status" value="1"/>
</dbReference>
<proteinExistence type="predicted"/>
<keyword evidence="1" id="KW-0378">Hydrolase</keyword>
<dbReference type="EMBL" id="CCKQ01012216">
    <property type="protein sequence ID" value="CDW83826.1"/>
    <property type="molecule type" value="Genomic_DNA"/>
</dbReference>
<dbReference type="Proteomes" id="UP000039865">
    <property type="component" value="Unassembled WGS sequence"/>
</dbReference>
<dbReference type="OrthoDB" id="282973at2759"/>
<dbReference type="InterPro" id="IPR029052">
    <property type="entry name" value="Metallo-depent_PP-like"/>
</dbReference>
<sequence>MLLDLQLKQQQEDIQNKVFDFDQEDTFSKSGDQEQWLYDSEYKLDDEQTKKHRLQQAQIIDNMPFYKNFLTCTICQGFQAQVQTFLTDIENLKAFRGAAGLYCQYFLGYSNETCSFATGIIIRELNAGIFQLVLSREYLCSRVVPVCTTPYYSQYLAQDYATRILQSKPTSIQSDTFINSLYSSIQGQNGRATYNILHLTDAHIDRMYVAGTKANCGNILCCRQIYGTSGEQANARGDYRCDTPSQTFNDLLSRIAAQVTPDIIFVTGGMMARDLNTTEDQVISNYSLALDQIRARFGSAQIYSAFGTDEFLPNQTQFFAFRSTRRQVQLANILTAPRTSTNATAVSEAQGYGYYSVYNLNTGSRTSTLSKVMLIVLNTQVCYTYNSGLLREQNDPAGMLSWLEGRLRAAEANQWLAFIIGQIPPGNPNCNRQYSIRYNVLMERFQHIVRLQAYGYEGTDSFKILRSTTSQKPIGIVQIGGQIGTKEFNPSARLYTMDAALHIPTKIDIYNFNLDNAIQTNTWNFNTVTYPANYGMQNLSPSEYNWLANQILISESRSKTLYNSMRKYWSQDIDCVDTCQLELYCQIYYAHNEDTMQCRDKSFDLQYGLPYVLSFLSNPWVQRT</sequence>
<reference evidence="3 4" key="1">
    <citation type="submission" date="2014-06" db="EMBL/GenBank/DDBJ databases">
        <authorList>
            <person name="Swart Estienne"/>
        </authorList>
    </citation>
    <scope>NUCLEOTIDE SEQUENCE [LARGE SCALE GENOMIC DNA]</scope>
    <source>
        <strain evidence="3 4">130c</strain>
    </source>
</reference>
<accession>A0A078APF2</accession>
<evidence type="ECO:0008006" key="5">
    <source>
        <dbReference type="Google" id="ProtNLM"/>
    </source>
</evidence>
<dbReference type="AlphaFoldDB" id="A0A078APF2"/>
<dbReference type="GO" id="GO:0016787">
    <property type="term" value="F:hydrolase activity"/>
    <property type="evidence" value="ECO:0007669"/>
    <property type="project" value="UniProtKB-KW"/>
</dbReference>